<dbReference type="AlphaFoldDB" id="A0AAV2BKP4"/>
<evidence type="ECO:0000313" key="3">
    <source>
        <dbReference type="Proteomes" id="UP001497382"/>
    </source>
</evidence>
<dbReference type="Proteomes" id="UP001497382">
    <property type="component" value="Unassembled WGS sequence"/>
</dbReference>
<protein>
    <submittedName>
        <fullName evidence="2">Uncharacterized protein</fullName>
    </submittedName>
</protein>
<reference evidence="2 3" key="1">
    <citation type="submission" date="2024-04" db="EMBL/GenBank/DDBJ databases">
        <authorList>
            <person name="Rising A."/>
            <person name="Reimegard J."/>
            <person name="Sonavane S."/>
            <person name="Akerstrom W."/>
            <person name="Nylinder S."/>
            <person name="Hedman E."/>
            <person name="Kallberg Y."/>
        </authorList>
    </citation>
    <scope>NUCLEOTIDE SEQUENCE [LARGE SCALE GENOMIC DNA]</scope>
</reference>
<sequence>MKKRRSSKNGDTEEKEEGGQKEHHVTAGEERLSERCSLIRTRSQLPKLSRWDNQQRVVCENEILSPRLINIRLFESLKGGPTHSLLLLLAEPEWTALCSRRKAKNAPSVWERQRGDVTHDRYQNKRRLMKNRCFRLFRGIYVPKNPPTNWKNK</sequence>
<gene>
    <name evidence="2" type="ORF">LARSCL_LOCUS19958</name>
</gene>
<evidence type="ECO:0000313" key="2">
    <source>
        <dbReference type="EMBL" id="CAL1296831.1"/>
    </source>
</evidence>
<organism evidence="2 3">
    <name type="scientific">Larinioides sclopetarius</name>
    <dbReference type="NCBI Taxonomy" id="280406"/>
    <lineage>
        <taxon>Eukaryota</taxon>
        <taxon>Metazoa</taxon>
        <taxon>Ecdysozoa</taxon>
        <taxon>Arthropoda</taxon>
        <taxon>Chelicerata</taxon>
        <taxon>Arachnida</taxon>
        <taxon>Araneae</taxon>
        <taxon>Araneomorphae</taxon>
        <taxon>Entelegynae</taxon>
        <taxon>Araneoidea</taxon>
        <taxon>Araneidae</taxon>
        <taxon>Larinioides</taxon>
    </lineage>
</organism>
<comment type="caution">
    <text evidence="2">The sequence shown here is derived from an EMBL/GenBank/DDBJ whole genome shotgun (WGS) entry which is preliminary data.</text>
</comment>
<proteinExistence type="predicted"/>
<keyword evidence="3" id="KW-1185">Reference proteome</keyword>
<accession>A0AAV2BKP4</accession>
<dbReference type="EMBL" id="CAXIEN010000405">
    <property type="protein sequence ID" value="CAL1296831.1"/>
    <property type="molecule type" value="Genomic_DNA"/>
</dbReference>
<name>A0AAV2BKP4_9ARAC</name>
<feature type="compositionally biased region" description="Basic and acidic residues" evidence="1">
    <location>
        <begin position="8"/>
        <end position="30"/>
    </location>
</feature>
<feature type="region of interest" description="Disordered" evidence="1">
    <location>
        <begin position="1"/>
        <end position="30"/>
    </location>
</feature>
<evidence type="ECO:0000256" key="1">
    <source>
        <dbReference type="SAM" id="MobiDB-lite"/>
    </source>
</evidence>